<organism evidence="2 3">
    <name type="scientific">Anncaliia algerae PRA339</name>
    <dbReference type="NCBI Taxonomy" id="1288291"/>
    <lineage>
        <taxon>Eukaryota</taxon>
        <taxon>Fungi</taxon>
        <taxon>Fungi incertae sedis</taxon>
        <taxon>Microsporidia</taxon>
        <taxon>Tubulinosematoidea</taxon>
        <taxon>Tubulinosematidae</taxon>
        <taxon>Anncaliia</taxon>
    </lineage>
</organism>
<dbReference type="NCBIfam" id="NF033547">
    <property type="entry name" value="transpos_IS1595"/>
    <property type="match status" value="1"/>
</dbReference>
<dbReference type="VEuPathDB" id="MicrosporidiaDB:H312_02865"/>
<evidence type="ECO:0000259" key="1">
    <source>
        <dbReference type="SMART" id="SM01126"/>
    </source>
</evidence>
<reference evidence="2 3" key="2">
    <citation type="submission" date="2014-03" db="EMBL/GenBank/DDBJ databases">
        <title>The Genome Sequence of Anncaliia algerae insect isolate PRA339.</title>
        <authorList>
            <consortium name="The Broad Institute Genome Sequencing Platform"/>
            <consortium name="The Broad Institute Genome Sequencing Center for Infectious Disease"/>
            <person name="Cuomo C."/>
            <person name="Becnel J."/>
            <person name="Sanscrainte N."/>
            <person name="Walker B."/>
            <person name="Young S.K."/>
            <person name="Zeng Q."/>
            <person name="Gargeya S."/>
            <person name="Fitzgerald M."/>
            <person name="Haas B."/>
            <person name="Abouelleil A."/>
            <person name="Alvarado L."/>
            <person name="Arachchi H.M."/>
            <person name="Berlin A.M."/>
            <person name="Chapman S.B."/>
            <person name="Dewar J."/>
            <person name="Goldberg J."/>
            <person name="Griggs A."/>
            <person name="Gujja S."/>
            <person name="Hansen M."/>
            <person name="Howarth C."/>
            <person name="Imamovic A."/>
            <person name="Larimer J."/>
            <person name="McCowan C."/>
            <person name="Murphy C."/>
            <person name="Neiman D."/>
            <person name="Pearson M."/>
            <person name="Priest M."/>
            <person name="Roberts A."/>
            <person name="Saif S."/>
            <person name="Shea T."/>
            <person name="Sisk P."/>
            <person name="Sykes S."/>
            <person name="Wortman J."/>
            <person name="Nusbaum C."/>
            <person name="Birren B."/>
        </authorList>
    </citation>
    <scope>NUCLEOTIDE SEQUENCE [LARGE SCALE GENOMIC DNA]</scope>
    <source>
        <strain evidence="2 3">PRA339</strain>
    </source>
</reference>
<dbReference type="EMBL" id="KK365234">
    <property type="protein sequence ID" value="KCZ79736.1"/>
    <property type="molecule type" value="Genomic_DNA"/>
</dbReference>
<proteinExistence type="predicted"/>
<dbReference type="PANTHER" id="PTHR47163">
    <property type="entry name" value="DDE_TNP_IS1595 DOMAIN-CONTAINING PROTEIN"/>
    <property type="match status" value="1"/>
</dbReference>
<reference evidence="3" key="1">
    <citation type="submission" date="2013-02" db="EMBL/GenBank/DDBJ databases">
        <authorList>
            <consortium name="The Broad Institute Genome Sequencing Platform"/>
            <person name="Cuomo C."/>
            <person name="Becnel J."/>
            <person name="Sanscrainte N."/>
            <person name="Walker B."/>
            <person name="Young S.K."/>
            <person name="Zeng Q."/>
            <person name="Gargeya S."/>
            <person name="Fitzgerald M."/>
            <person name="Haas B."/>
            <person name="Abouelleil A."/>
            <person name="Alvarado L."/>
            <person name="Arachchi H.M."/>
            <person name="Berlin A.M."/>
            <person name="Chapman S.B."/>
            <person name="Dewar J."/>
            <person name="Goldberg J."/>
            <person name="Griggs A."/>
            <person name="Gujja S."/>
            <person name="Hansen M."/>
            <person name="Howarth C."/>
            <person name="Imamovic A."/>
            <person name="Larimer J."/>
            <person name="McCowan C."/>
            <person name="Murphy C."/>
            <person name="Neiman D."/>
            <person name="Pearson M."/>
            <person name="Priest M."/>
            <person name="Roberts A."/>
            <person name="Saif S."/>
            <person name="Shea T."/>
            <person name="Sisk P."/>
            <person name="Sykes S."/>
            <person name="Wortman J."/>
            <person name="Nusbaum C."/>
            <person name="Birren B."/>
        </authorList>
    </citation>
    <scope>NUCLEOTIDE SEQUENCE [LARGE SCALE GENOMIC DNA]</scope>
    <source>
        <strain evidence="3">PRA339</strain>
    </source>
</reference>
<dbReference type="Pfam" id="PF12762">
    <property type="entry name" value="DDE_Tnp_IS1595"/>
    <property type="match status" value="1"/>
</dbReference>
<dbReference type="InterPro" id="IPR053164">
    <property type="entry name" value="IS1016-like_transposase"/>
</dbReference>
<dbReference type="STRING" id="1288291.A0A059EYE1"/>
<evidence type="ECO:0000313" key="2">
    <source>
        <dbReference type="EMBL" id="KCZ79736.1"/>
    </source>
</evidence>
<gene>
    <name evidence="2" type="ORF">H312_02865</name>
</gene>
<dbReference type="InterPro" id="IPR024445">
    <property type="entry name" value="Tnp_ISXO2-like"/>
</dbReference>
<dbReference type="PANTHER" id="PTHR47163:SF2">
    <property type="entry name" value="SI:DKEY-17M8.2"/>
    <property type="match status" value="1"/>
</dbReference>
<feature type="non-terminal residue" evidence="2">
    <location>
        <position position="1"/>
    </location>
</feature>
<dbReference type="AlphaFoldDB" id="A0A059EYE1"/>
<evidence type="ECO:0000313" key="3">
    <source>
        <dbReference type="Proteomes" id="UP000030655"/>
    </source>
</evidence>
<dbReference type="HOGENOM" id="CLU_044348_0_0_1"/>
<name>A0A059EYE1_9MICR</name>
<dbReference type="SMART" id="SM01126">
    <property type="entry name" value="DDE_Tnp_IS1595"/>
    <property type="match status" value="1"/>
</dbReference>
<sequence>ESFFKNTIFYNKHLTIYQILQILKMWFSKMHVSSIAELTKISQKTISCYLKKALKHIETTYLETLEMIGGPGIIVEIDESKFGRRKYYRGHKVEGVWVLGMVERTLRRRIILIPLENRKSQTLMNVIKKYVHPESFIYTDCWKGYSDIKKEFASHKTVNHSVTFVDFINNVHTNTIEGNWAGIKQNLPVQYRTKDRILLYLIRFMLKREHNDNSFKEFIKLLL</sequence>
<dbReference type="Proteomes" id="UP000030655">
    <property type="component" value="Unassembled WGS sequence"/>
</dbReference>
<keyword evidence="3" id="KW-1185">Reference proteome</keyword>
<feature type="domain" description="ISXO2-like transposase" evidence="1">
    <location>
        <begin position="67"/>
        <end position="209"/>
    </location>
</feature>
<dbReference type="OrthoDB" id="2193678at2759"/>
<protein>
    <recommendedName>
        <fullName evidence="1">ISXO2-like transposase domain-containing protein</fullName>
    </recommendedName>
</protein>
<accession>A0A059EYE1</accession>